<gene>
    <name evidence="1" type="ORF">HRR80_002738</name>
</gene>
<sequence length="102" mass="11676">MANRSSGITFQKDILANDCGLGTTSSVLLPIYKPNMEKCLNGWARQCGQLMTKAWSDQRSRASSEDYPWMAGRRSRLHPHVGRRKTALNRSIRWIKRIQEQG</sequence>
<name>A0AAN6IY11_EXODE</name>
<accession>A0AAN6IY11</accession>
<dbReference type="AlphaFoldDB" id="A0AAN6IY11"/>
<protein>
    <submittedName>
        <fullName evidence="1">Uncharacterized protein</fullName>
    </submittedName>
</protein>
<comment type="caution">
    <text evidence="1">The sequence shown here is derived from an EMBL/GenBank/DDBJ whole genome shotgun (WGS) entry which is preliminary data.</text>
</comment>
<dbReference type="EMBL" id="JAJGCB010000003">
    <property type="protein sequence ID" value="KAJ8994243.1"/>
    <property type="molecule type" value="Genomic_DNA"/>
</dbReference>
<proteinExistence type="predicted"/>
<dbReference type="Proteomes" id="UP001161757">
    <property type="component" value="Unassembled WGS sequence"/>
</dbReference>
<organism evidence="1 2">
    <name type="scientific">Exophiala dermatitidis</name>
    <name type="common">Black yeast-like fungus</name>
    <name type="synonym">Wangiella dermatitidis</name>
    <dbReference type="NCBI Taxonomy" id="5970"/>
    <lineage>
        <taxon>Eukaryota</taxon>
        <taxon>Fungi</taxon>
        <taxon>Dikarya</taxon>
        <taxon>Ascomycota</taxon>
        <taxon>Pezizomycotina</taxon>
        <taxon>Eurotiomycetes</taxon>
        <taxon>Chaetothyriomycetidae</taxon>
        <taxon>Chaetothyriales</taxon>
        <taxon>Herpotrichiellaceae</taxon>
        <taxon>Exophiala</taxon>
    </lineage>
</organism>
<evidence type="ECO:0000313" key="2">
    <source>
        <dbReference type="Proteomes" id="UP001161757"/>
    </source>
</evidence>
<evidence type="ECO:0000313" key="1">
    <source>
        <dbReference type="EMBL" id="KAJ8994243.1"/>
    </source>
</evidence>
<reference evidence="1" key="1">
    <citation type="submission" date="2023-01" db="EMBL/GenBank/DDBJ databases">
        <title>Exophiala dermititidis isolated from Cystic Fibrosis Patient.</title>
        <authorList>
            <person name="Kurbessoian T."/>
            <person name="Crocker A."/>
            <person name="Murante D."/>
            <person name="Hogan D.A."/>
            <person name="Stajich J.E."/>
        </authorList>
    </citation>
    <scope>NUCLEOTIDE SEQUENCE</scope>
    <source>
        <strain evidence="1">Ex8</strain>
    </source>
</reference>